<keyword evidence="3" id="KW-1185">Reference proteome</keyword>
<proteinExistence type="predicted"/>
<comment type="caution">
    <text evidence="2">The sequence shown here is derived from an EMBL/GenBank/DDBJ whole genome shotgun (WGS) entry which is preliminary data.</text>
</comment>
<feature type="transmembrane region" description="Helical" evidence="1">
    <location>
        <begin position="61"/>
        <end position="80"/>
    </location>
</feature>
<keyword evidence="1" id="KW-1133">Transmembrane helix</keyword>
<evidence type="ECO:0000256" key="1">
    <source>
        <dbReference type="SAM" id="Phobius"/>
    </source>
</evidence>
<keyword evidence="1" id="KW-0472">Membrane</keyword>
<dbReference type="RefSeq" id="WP_345840493.1">
    <property type="nucleotide sequence ID" value="NZ_JBDIME010000018.1"/>
</dbReference>
<sequence length="95" mass="10601">MPPFIGGFLARPYVEFVHASGSMVRPHMVHVVFVLEGIAIALLLIACALKLSGKAPRWNWQAMLFLFVALALVIAAGFRIDYARKLVWPTTYLTE</sequence>
<dbReference type="EMBL" id="JBDIME010000018">
    <property type="protein sequence ID" value="MEN2791547.1"/>
    <property type="molecule type" value="Genomic_DNA"/>
</dbReference>
<gene>
    <name evidence="2" type="ORF">ABC974_18070</name>
</gene>
<organism evidence="2 3">
    <name type="scientific">Sphingomonas oligophenolica</name>
    <dbReference type="NCBI Taxonomy" id="301154"/>
    <lineage>
        <taxon>Bacteria</taxon>
        <taxon>Pseudomonadati</taxon>
        <taxon>Pseudomonadota</taxon>
        <taxon>Alphaproteobacteria</taxon>
        <taxon>Sphingomonadales</taxon>
        <taxon>Sphingomonadaceae</taxon>
        <taxon>Sphingomonas</taxon>
    </lineage>
</organism>
<feature type="transmembrane region" description="Helical" evidence="1">
    <location>
        <begin position="28"/>
        <end position="49"/>
    </location>
</feature>
<protein>
    <recommendedName>
        <fullName evidence="4">DUF2231 domain-containing protein</fullName>
    </recommendedName>
</protein>
<evidence type="ECO:0008006" key="4">
    <source>
        <dbReference type="Google" id="ProtNLM"/>
    </source>
</evidence>
<evidence type="ECO:0000313" key="2">
    <source>
        <dbReference type="EMBL" id="MEN2791547.1"/>
    </source>
</evidence>
<reference evidence="2 3" key="1">
    <citation type="submission" date="2024-05" db="EMBL/GenBank/DDBJ databases">
        <authorList>
            <person name="Liu Q."/>
            <person name="Xin Y.-H."/>
        </authorList>
    </citation>
    <scope>NUCLEOTIDE SEQUENCE [LARGE SCALE GENOMIC DNA]</scope>
    <source>
        <strain evidence="2 3">CGMCC 1.10181</strain>
    </source>
</reference>
<dbReference type="Proteomes" id="UP001419910">
    <property type="component" value="Unassembled WGS sequence"/>
</dbReference>
<name>A0ABU9Y6W3_9SPHN</name>
<accession>A0ABU9Y6W3</accession>
<keyword evidence="1" id="KW-0812">Transmembrane</keyword>
<evidence type="ECO:0000313" key="3">
    <source>
        <dbReference type="Proteomes" id="UP001419910"/>
    </source>
</evidence>